<dbReference type="Gene3D" id="2.60.120.10">
    <property type="entry name" value="Jelly Rolls"/>
    <property type="match status" value="1"/>
</dbReference>
<dbReference type="InterPro" id="IPR025979">
    <property type="entry name" value="ChrR-like_cupin_dom"/>
</dbReference>
<protein>
    <submittedName>
        <fullName evidence="2">Transcriptional regulator</fullName>
    </submittedName>
</protein>
<dbReference type="InterPro" id="IPR011051">
    <property type="entry name" value="RmlC_Cupin_sf"/>
</dbReference>
<evidence type="ECO:0000313" key="2">
    <source>
        <dbReference type="EMBL" id="MBE0370056.1"/>
    </source>
</evidence>
<evidence type="ECO:0000259" key="1">
    <source>
        <dbReference type="Pfam" id="PF12973"/>
    </source>
</evidence>
<dbReference type="EMBL" id="AQGV01000015">
    <property type="protein sequence ID" value="MBE0370056.1"/>
    <property type="molecule type" value="Genomic_DNA"/>
</dbReference>
<name>A0ABR9EGD0_9GAMM</name>
<dbReference type="Proteomes" id="UP000615755">
    <property type="component" value="Unassembled WGS sequence"/>
</dbReference>
<accession>A0ABR9EGD0</accession>
<feature type="domain" description="ChrR-like cupin" evidence="1">
    <location>
        <begin position="135"/>
        <end position="197"/>
    </location>
</feature>
<dbReference type="Gene3D" id="1.10.10.1320">
    <property type="entry name" value="Anti-sigma factor, zinc-finger domain"/>
    <property type="match status" value="1"/>
</dbReference>
<gene>
    <name evidence="2" type="primary">chrR</name>
    <name evidence="2" type="ORF">PAUR_b0005</name>
</gene>
<reference evidence="2 3" key="1">
    <citation type="submission" date="2015-03" db="EMBL/GenBank/DDBJ databases">
        <title>Genome sequence of Pseudoalteromonas aurantia.</title>
        <authorList>
            <person name="Xie B.-B."/>
            <person name="Rong J.-C."/>
            <person name="Qin Q.-L."/>
            <person name="Zhang Y.-Z."/>
        </authorList>
    </citation>
    <scope>NUCLEOTIDE SEQUENCE [LARGE SCALE GENOMIC DNA]</scope>
    <source>
        <strain evidence="2 3">208</strain>
    </source>
</reference>
<comment type="caution">
    <text evidence="2">The sequence shown here is derived from an EMBL/GenBank/DDBJ whole genome shotgun (WGS) entry which is preliminary data.</text>
</comment>
<sequence>MIKHHPTQEMLTQFAEGTLPASLSIAISAHLELCPCCAKQVKALENDSSERYFVQIDNDLDGDSTTDVDFAEMLSNITSDDSITQVHRYIPQSLQYQAKEVIVPRAIASIERSDFSQVGKLSRSRLDLEDGELRASLLQIAPGGEIPNHTHTGFELTLLLDGSFEDESGTYVAGDFIWLDGRHSHTPRTENGCLCFTLVNSALHFNKGLSKLLNPIGNLIY</sequence>
<dbReference type="InterPro" id="IPR041916">
    <property type="entry name" value="Anti_sigma_zinc_sf"/>
</dbReference>
<organism evidence="2 3">
    <name type="scientific">Pseudoalteromonas aurantia 208</name>
    <dbReference type="NCBI Taxonomy" id="1314867"/>
    <lineage>
        <taxon>Bacteria</taxon>
        <taxon>Pseudomonadati</taxon>
        <taxon>Pseudomonadota</taxon>
        <taxon>Gammaproteobacteria</taxon>
        <taxon>Alteromonadales</taxon>
        <taxon>Pseudoalteromonadaceae</taxon>
        <taxon>Pseudoalteromonas</taxon>
    </lineage>
</organism>
<evidence type="ECO:0000313" key="3">
    <source>
        <dbReference type="Proteomes" id="UP000615755"/>
    </source>
</evidence>
<keyword evidence="3" id="KW-1185">Reference proteome</keyword>
<dbReference type="NCBIfam" id="TIGR02451">
    <property type="entry name" value="anti_sig_ChrR"/>
    <property type="match status" value="1"/>
</dbReference>
<proteinExistence type="predicted"/>
<dbReference type="InterPro" id="IPR014710">
    <property type="entry name" value="RmlC-like_jellyroll"/>
</dbReference>
<dbReference type="Pfam" id="PF12973">
    <property type="entry name" value="Cupin_7"/>
    <property type="match status" value="1"/>
</dbReference>
<dbReference type="InterPro" id="IPR012807">
    <property type="entry name" value="Anti-sigma_ChrR"/>
</dbReference>
<dbReference type="CDD" id="cd20301">
    <property type="entry name" value="cupin_ChrR"/>
    <property type="match status" value="1"/>
</dbReference>
<dbReference type="RefSeq" id="WP_192509228.1">
    <property type="nucleotide sequence ID" value="NZ_AQGV01000015.1"/>
</dbReference>
<dbReference type="SUPFAM" id="SSF51182">
    <property type="entry name" value="RmlC-like cupins"/>
    <property type="match status" value="1"/>
</dbReference>